<comment type="caution">
    <text evidence="4">The sequence shown here is derived from an EMBL/GenBank/DDBJ whole genome shotgun (WGS) entry which is preliminary data.</text>
</comment>
<dbReference type="Pfam" id="PF25055">
    <property type="entry name" value="DUF7792"/>
    <property type="match status" value="1"/>
</dbReference>
<dbReference type="PANTHER" id="PTHR46168:SF16">
    <property type="entry name" value="ARO1 1"/>
    <property type="match status" value="1"/>
</dbReference>
<dbReference type="SMART" id="SM00185">
    <property type="entry name" value="ARM"/>
    <property type="match status" value="4"/>
</dbReference>
<keyword evidence="5" id="KW-1185">Reference proteome</keyword>
<dbReference type="FunFam" id="1.25.10.10:FF:000543">
    <property type="entry name" value="Armadillo repeat only 2"/>
    <property type="match status" value="1"/>
</dbReference>
<feature type="region of interest" description="Disordered" evidence="2">
    <location>
        <begin position="315"/>
        <end position="335"/>
    </location>
</feature>
<reference evidence="4 5" key="1">
    <citation type="submission" date="2024-05" db="EMBL/GenBank/DDBJ databases">
        <title>De novo assembly of an allotetraploid wild potato.</title>
        <authorList>
            <person name="Hosaka A.J."/>
        </authorList>
    </citation>
    <scope>NUCLEOTIDE SEQUENCE [LARGE SCALE GENOMIC DNA]</scope>
    <source>
        <tissue evidence="4">Young leaves</tissue>
    </source>
</reference>
<dbReference type="InterPro" id="IPR056694">
    <property type="entry name" value="DUF7792"/>
</dbReference>
<dbReference type="InterPro" id="IPR000225">
    <property type="entry name" value="Armadillo"/>
</dbReference>
<evidence type="ECO:0000313" key="5">
    <source>
        <dbReference type="Proteomes" id="UP001627284"/>
    </source>
</evidence>
<name>A0ABD2UV90_9SOLN</name>
<proteinExistence type="predicted"/>
<dbReference type="PANTHER" id="PTHR46168">
    <property type="entry name" value="ARMADILLO REPEAT ONLY 4"/>
    <property type="match status" value="1"/>
</dbReference>
<sequence length="657" mass="72164">MADIVKQILAKPIQLADQVTKVADEANSFKQDCADIKSKTEKLAALLRQAARASNDLYQRPTKRIIEDTEQVLEKALSIVSKCRANGLVKRVFTIIPAAAFRKMTSLLENSIGDVSWLLRVSASANERGDEYLGLPPIAANEPILCLIWEQIAILYTGSSDERSDAAASLVSLAQDNDRYGKLIIEEGGVGPLLKLLKEGKLEGQENAAKAIGLLGRDPESVEHMVHAGVCSVFAKILKEGLMKVQSVVAWAVAELVSHYPKCQDLFQQHNIVRLLVSHLAFETVQEHIKYAIVSKATSIHAVVLASNNNSNVNKANEDDGKIRVPHPLGNNKSNQMHNVITTTMSMKGLTKTPQENLVNGVNQTLNQLSKINGNSNVMKQNHVNHLHQNSVCSTGATNKGRENEDPATKAYMKAMAARALWKLAKGNSSICRSITESRALLCFAVLLDKGTDDVKYNSSMSIMEITAVAEQDADLRRSAFKPNTTACKAVVDQLLRIIEKGDSDLLIPCINAIGNLARTFRATETRIISPLVKLLDEREPLISKEAALALTKFACSDNYLHKDHSKAIINAGGTKHLIQLVYFGEQKVQSPALLLLCYIALHVPDSEALAQAEVLTVLEWASKHAYLSQHEKVERLLQEANSRLELYQSRGSRGFH</sequence>
<evidence type="ECO:0000256" key="1">
    <source>
        <dbReference type="ARBA" id="ARBA00022737"/>
    </source>
</evidence>
<accession>A0ABD2UV90</accession>
<dbReference type="FunFam" id="1.20.930.20:FF:000006">
    <property type="entry name" value="Armadillo repeat only 4"/>
    <property type="match status" value="1"/>
</dbReference>
<dbReference type="FunFam" id="1.25.10.10:FF:000476">
    <property type="entry name" value="Armadillo repeat only 2"/>
    <property type="match status" value="1"/>
</dbReference>
<protein>
    <recommendedName>
        <fullName evidence="3">DUF7792 domain-containing protein</fullName>
    </recommendedName>
</protein>
<evidence type="ECO:0000313" key="4">
    <source>
        <dbReference type="EMBL" id="KAL3372769.1"/>
    </source>
</evidence>
<evidence type="ECO:0000259" key="3">
    <source>
        <dbReference type="Pfam" id="PF25055"/>
    </source>
</evidence>
<evidence type="ECO:0000256" key="2">
    <source>
        <dbReference type="SAM" id="MobiDB-lite"/>
    </source>
</evidence>
<feature type="domain" description="DUF7792" evidence="3">
    <location>
        <begin position="6"/>
        <end position="122"/>
    </location>
</feature>
<dbReference type="InterPro" id="IPR016024">
    <property type="entry name" value="ARM-type_fold"/>
</dbReference>
<dbReference type="AlphaFoldDB" id="A0ABD2UV90"/>
<dbReference type="Gene3D" id="1.20.930.20">
    <property type="entry name" value="Adaptor protein Cbl, N-terminal domain"/>
    <property type="match status" value="1"/>
</dbReference>
<gene>
    <name evidence="4" type="ORF">AABB24_005012</name>
</gene>
<dbReference type="Gene3D" id="1.25.10.10">
    <property type="entry name" value="Leucine-rich Repeat Variant"/>
    <property type="match status" value="2"/>
</dbReference>
<dbReference type="Proteomes" id="UP001627284">
    <property type="component" value="Unassembled WGS sequence"/>
</dbReference>
<dbReference type="InterPro" id="IPR011989">
    <property type="entry name" value="ARM-like"/>
</dbReference>
<dbReference type="EMBL" id="JBJKTR010000003">
    <property type="protein sequence ID" value="KAL3372769.1"/>
    <property type="molecule type" value="Genomic_DNA"/>
</dbReference>
<organism evidence="4 5">
    <name type="scientific">Solanum stoloniferum</name>
    <dbReference type="NCBI Taxonomy" id="62892"/>
    <lineage>
        <taxon>Eukaryota</taxon>
        <taxon>Viridiplantae</taxon>
        <taxon>Streptophyta</taxon>
        <taxon>Embryophyta</taxon>
        <taxon>Tracheophyta</taxon>
        <taxon>Spermatophyta</taxon>
        <taxon>Magnoliopsida</taxon>
        <taxon>eudicotyledons</taxon>
        <taxon>Gunneridae</taxon>
        <taxon>Pentapetalae</taxon>
        <taxon>asterids</taxon>
        <taxon>lamiids</taxon>
        <taxon>Solanales</taxon>
        <taxon>Solanaceae</taxon>
        <taxon>Solanoideae</taxon>
        <taxon>Solaneae</taxon>
        <taxon>Solanum</taxon>
    </lineage>
</organism>
<dbReference type="Pfam" id="PF00514">
    <property type="entry name" value="Arm"/>
    <property type="match status" value="1"/>
</dbReference>
<dbReference type="InterPro" id="IPR036537">
    <property type="entry name" value="Adaptor_Cbl_N_dom_sf"/>
</dbReference>
<dbReference type="SUPFAM" id="SSF48371">
    <property type="entry name" value="ARM repeat"/>
    <property type="match status" value="1"/>
</dbReference>
<keyword evidence="1" id="KW-0677">Repeat</keyword>